<proteinExistence type="predicted"/>
<dbReference type="Proteomes" id="UP001054945">
    <property type="component" value="Unassembled WGS sequence"/>
</dbReference>
<name>A0AAV4U8W1_CAEEX</name>
<reference evidence="1 2" key="1">
    <citation type="submission" date="2021-06" db="EMBL/GenBank/DDBJ databases">
        <title>Caerostris extrusa draft genome.</title>
        <authorList>
            <person name="Kono N."/>
            <person name="Arakawa K."/>
        </authorList>
    </citation>
    <scope>NUCLEOTIDE SEQUENCE [LARGE SCALE GENOMIC DNA]</scope>
</reference>
<comment type="caution">
    <text evidence="1">The sequence shown here is derived from an EMBL/GenBank/DDBJ whole genome shotgun (WGS) entry which is preliminary data.</text>
</comment>
<evidence type="ECO:0000313" key="2">
    <source>
        <dbReference type="Proteomes" id="UP001054945"/>
    </source>
</evidence>
<keyword evidence="2" id="KW-1185">Reference proteome</keyword>
<sequence length="113" mass="13109">MLEYQSGQFQRVAPVLDYLRWNCDCVIPVFSINVIPIPRIIPPSIICKIKESESPCLFTALHQFSFDNTHLFSNYRDLQLQPCISLCHVDESIRCPRSFSDDFYLFPFKSNGS</sequence>
<protein>
    <submittedName>
        <fullName evidence="1">Uncharacterized protein</fullName>
    </submittedName>
</protein>
<dbReference type="EMBL" id="BPLR01012464">
    <property type="protein sequence ID" value="GIY54060.1"/>
    <property type="molecule type" value="Genomic_DNA"/>
</dbReference>
<evidence type="ECO:0000313" key="1">
    <source>
        <dbReference type="EMBL" id="GIY54060.1"/>
    </source>
</evidence>
<accession>A0AAV4U8W1</accession>
<gene>
    <name evidence="1" type="ORF">CEXT_132611</name>
</gene>
<organism evidence="1 2">
    <name type="scientific">Caerostris extrusa</name>
    <name type="common">Bark spider</name>
    <name type="synonym">Caerostris bankana</name>
    <dbReference type="NCBI Taxonomy" id="172846"/>
    <lineage>
        <taxon>Eukaryota</taxon>
        <taxon>Metazoa</taxon>
        <taxon>Ecdysozoa</taxon>
        <taxon>Arthropoda</taxon>
        <taxon>Chelicerata</taxon>
        <taxon>Arachnida</taxon>
        <taxon>Araneae</taxon>
        <taxon>Araneomorphae</taxon>
        <taxon>Entelegynae</taxon>
        <taxon>Araneoidea</taxon>
        <taxon>Araneidae</taxon>
        <taxon>Caerostris</taxon>
    </lineage>
</organism>
<dbReference type="AlphaFoldDB" id="A0AAV4U8W1"/>